<dbReference type="VEuPathDB" id="FungiDB:UREG_01879"/>
<dbReference type="Proteomes" id="UP000002058">
    <property type="component" value="Unassembled WGS sequence"/>
</dbReference>
<sequence length="139" mass="15052">MAVHSFRSSSAHQARPHDLEIPAHGHSTAPTYRFLVGAIPLGTDFPLTPICACIPAPEASLILNYKLLPVAAVDAGECGFADEGFAVQHLHHFEEPDVLHIILTEGEHMDNVDYHELPQTGTAGVELQQGDEDAPPVRF</sequence>
<dbReference type="AlphaFoldDB" id="C4JJS2"/>
<reference evidence="3" key="1">
    <citation type="journal article" date="2009" name="Genome Res.">
        <title>Comparative genomic analyses of the human fungal pathogens Coccidioides and their relatives.</title>
        <authorList>
            <person name="Sharpton T.J."/>
            <person name="Stajich J.E."/>
            <person name="Rounsley S.D."/>
            <person name="Gardner M.J."/>
            <person name="Wortman J.R."/>
            <person name="Jordar V.S."/>
            <person name="Maiti R."/>
            <person name="Kodira C.D."/>
            <person name="Neafsey D.E."/>
            <person name="Zeng Q."/>
            <person name="Hung C.-Y."/>
            <person name="McMahan C."/>
            <person name="Muszewska A."/>
            <person name="Grynberg M."/>
            <person name="Mandel M.A."/>
            <person name="Kellner E.M."/>
            <person name="Barker B.M."/>
            <person name="Galgiani J.N."/>
            <person name="Orbach M.J."/>
            <person name="Kirkland T.N."/>
            <person name="Cole G.T."/>
            <person name="Henn M.R."/>
            <person name="Birren B.W."/>
            <person name="Taylor J.W."/>
        </authorList>
    </citation>
    <scope>NUCLEOTIDE SEQUENCE [LARGE SCALE GENOMIC DNA]</scope>
    <source>
        <strain evidence="3">UAMH 1704</strain>
    </source>
</reference>
<organism evidence="2 3">
    <name type="scientific">Uncinocarpus reesii (strain UAMH 1704)</name>
    <dbReference type="NCBI Taxonomy" id="336963"/>
    <lineage>
        <taxon>Eukaryota</taxon>
        <taxon>Fungi</taxon>
        <taxon>Dikarya</taxon>
        <taxon>Ascomycota</taxon>
        <taxon>Pezizomycotina</taxon>
        <taxon>Eurotiomycetes</taxon>
        <taxon>Eurotiomycetidae</taxon>
        <taxon>Onygenales</taxon>
        <taxon>Onygenaceae</taxon>
        <taxon>Uncinocarpus</taxon>
    </lineage>
</organism>
<protein>
    <submittedName>
        <fullName evidence="2">Uncharacterized protein</fullName>
    </submittedName>
</protein>
<evidence type="ECO:0000313" key="2">
    <source>
        <dbReference type="EMBL" id="EEP77030.1"/>
    </source>
</evidence>
<dbReference type="HOGENOM" id="CLU_1846602_0_0_1"/>
<evidence type="ECO:0000313" key="3">
    <source>
        <dbReference type="Proteomes" id="UP000002058"/>
    </source>
</evidence>
<proteinExistence type="predicted"/>
<dbReference type="EMBL" id="CH476615">
    <property type="protein sequence ID" value="EEP77030.1"/>
    <property type="molecule type" value="Genomic_DNA"/>
</dbReference>
<accession>C4JJS2</accession>
<feature type="region of interest" description="Disordered" evidence="1">
    <location>
        <begin position="1"/>
        <end position="24"/>
    </location>
</feature>
<dbReference type="GeneID" id="8438516"/>
<dbReference type="InParanoid" id="C4JJS2"/>
<dbReference type="KEGG" id="ure:UREG_01879"/>
<dbReference type="RefSeq" id="XP_002542363.1">
    <property type="nucleotide sequence ID" value="XM_002542317.1"/>
</dbReference>
<gene>
    <name evidence="2" type="ORF">UREG_01879</name>
</gene>
<keyword evidence="3" id="KW-1185">Reference proteome</keyword>
<feature type="compositionally biased region" description="Polar residues" evidence="1">
    <location>
        <begin position="1"/>
        <end position="12"/>
    </location>
</feature>
<evidence type="ECO:0000256" key="1">
    <source>
        <dbReference type="SAM" id="MobiDB-lite"/>
    </source>
</evidence>
<name>C4JJS2_UNCRE</name>